<accession>W1PF98</accession>
<dbReference type="AlphaFoldDB" id="W1PF98"/>
<dbReference type="Proteomes" id="UP000017836">
    <property type="component" value="Unassembled WGS sequence"/>
</dbReference>
<sequence length="115" mass="13360">MDHDRVSVITFIIFGVSSAFPDRLSPFATMEQSPSPENRDYLAASLWTVWKERNYRTSVLKGFSEFIKKILLADMQPERQLLEDFSVNMMIFVYSDLAMTNIVNKAEMWAPCKVR</sequence>
<protein>
    <submittedName>
        <fullName evidence="1">Uncharacterized protein</fullName>
    </submittedName>
</protein>
<proteinExistence type="predicted"/>
<dbReference type="Gramene" id="ERN08647">
    <property type="protein sequence ID" value="ERN08647"/>
    <property type="gene ID" value="AMTR_s00017p00206360"/>
</dbReference>
<dbReference type="EMBL" id="KI393256">
    <property type="protein sequence ID" value="ERN08647.1"/>
    <property type="molecule type" value="Genomic_DNA"/>
</dbReference>
<gene>
    <name evidence="1" type="ORF">AMTR_s00017p00206360</name>
</gene>
<organism evidence="1 2">
    <name type="scientific">Amborella trichopoda</name>
    <dbReference type="NCBI Taxonomy" id="13333"/>
    <lineage>
        <taxon>Eukaryota</taxon>
        <taxon>Viridiplantae</taxon>
        <taxon>Streptophyta</taxon>
        <taxon>Embryophyta</taxon>
        <taxon>Tracheophyta</taxon>
        <taxon>Spermatophyta</taxon>
        <taxon>Magnoliopsida</taxon>
        <taxon>Amborellales</taxon>
        <taxon>Amborellaceae</taxon>
        <taxon>Amborella</taxon>
    </lineage>
</organism>
<reference evidence="2" key="1">
    <citation type="journal article" date="2013" name="Science">
        <title>The Amborella genome and the evolution of flowering plants.</title>
        <authorList>
            <consortium name="Amborella Genome Project"/>
        </authorList>
    </citation>
    <scope>NUCLEOTIDE SEQUENCE [LARGE SCALE GENOMIC DNA]</scope>
</reference>
<keyword evidence="2" id="KW-1185">Reference proteome</keyword>
<evidence type="ECO:0000313" key="2">
    <source>
        <dbReference type="Proteomes" id="UP000017836"/>
    </source>
</evidence>
<name>W1PF98_AMBTC</name>
<dbReference type="HOGENOM" id="CLU_2112144_0_0_1"/>
<evidence type="ECO:0000313" key="1">
    <source>
        <dbReference type="EMBL" id="ERN08647.1"/>
    </source>
</evidence>